<dbReference type="PANTHER" id="PTHR15526:SF5">
    <property type="entry name" value="MUSKELIN"/>
    <property type="match status" value="1"/>
</dbReference>
<protein>
    <submittedName>
        <fullName evidence="2">Uncharacterized protein</fullName>
    </submittedName>
</protein>
<dbReference type="OrthoDB" id="10052615at2759"/>
<feature type="compositionally biased region" description="Low complexity" evidence="1">
    <location>
        <begin position="282"/>
        <end position="295"/>
    </location>
</feature>
<evidence type="ECO:0000313" key="2">
    <source>
        <dbReference type="EMBL" id="KAF9582337.1"/>
    </source>
</evidence>
<evidence type="ECO:0000256" key="1">
    <source>
        <dbReference type="SAM" id="MobiDB-lite"/>
    </source>
</evidence>
<evidence type="ECO:0000313" key="3">
    <source>
        <dbReference type="Proteomes" id="UP000780801"/>
    </source>
</evidence>
<name>A0A9P6FV88_9FUNG</name>
<feature type="compositionally biased region" description="Basic residues" evidence="1">
    <location>
        <begin position="413"/>
        <end position="429"/>
    </location>
</feature>
<dbReference type="InterPro" id="IPR052456">
    <property type="entry name" value="CTLH_complex_component"/>
</dbReference>
<proteinExistence type="predicted"/>
<feature type="compositionally biased region" description="Basic and acidic residues" evidence="1">
    <location>
        <begin position="395"/>
        <end position="404"/>
    </location>
</feature>
<feature type="compositionally biased region" description="Polar residues" evidence="1">
    <location>
        <begin position="253"/>
        <end position="281"/>
    </location>
</feature>
<feature type="region of interest" description="Disordered" evidence="1">
    <location>
        <begin position="340"/>
        <end position="502"/>
    </location>
</feature>
<feature type="compositionally biased region" description="Polar residues" evidence="1">
    <location>
        <begin position="21"/>
        <end position="35"/>
    </location>
</feature>
<dbReference type="AlphaFoldDB" id="A0A9P6FV88"/>
<feature type="compositionally biased region" description="Acidic residues" evidence="1">
    <location>
        <begin position="455"/>
        <end position="488"/>
    </location>
</feature>
<dbReference type="GO" id="GO:0005737">
    <property type="term" value="C:cytoplasm"/>
    <property type="evidence" value="ECO:0007669"/>
    <property type="project" value="TreeGrafter"/>
</dbReference>
<feature type="region of interest" description="Disordered" evidence="1">
    <location>
        <begin position="253"/>
        <end position="296"/>
    </location>
</feature>
<reference evidence="2" key="1">
    <citation type="journal article" date="2020" name="Fungal Divers.">
        <title>Resolving the Mortierellaceae phylogeny through synthesis of multi-gene phylogenetics and phylogenomics.</title>
        <authorList>
            <person name="Vandepol N."/>
            <person name="Liber J."/>
            <person name="Desiro A."/>
            <person name="Na H."/>
            <person name="Kennedy M."/>
            <person name="Barry K."/>
            <person name="Grigoriev I.V."/>
            <person name="Miller A.N."/>
            <person name="O'Donnell K."/>
            <person name="Stajich J.E."/>
            <person name="Bonito G."/>
        </authorList>
    </citation>
    <scope>NUCLEOTIDE SEQUENCE</scope>
    <source>
        <strain evidence="2">KOD1015</strain>
    </source>
</reference>
<comment type="caution">
    <text evidence="2">The sequence shown here is derived from an EMBL/GenBank/DDBJ whole genome shotgun (WGS) entry which is preliminary data.</text>
</comment>
<feature type="compositionally biased region" description="Low complexity" evidence="1">
    <location>
        <begin position="376"/>
        <end position="387"/>
    </location>
</feature>
<dbReference type="PANTHER" id="PTHR15526">
    <property type="entry name" value="MUSKELIN"/>
    <property type="match status" value="1"/>
</dbReference>
<dbReference type="Proteomes" id="UP000780801">
    <property type="component" value="Unassembled WGS sequence"/>
</dbReference>
<dbReference type="EMBL" id="JAABOA010001087">
    <property type="protein sequence ID" value="KAF9582337.1"/>
    <property type="molecule type" value="Genomic_DNA"/>
</dbReference>
<sequence>LASDHGPRISVPTASGGVSAARTSTPLETQQTPAVTTTSFQKLHEPTPLAYVLSDQGSWQKIFQNANSDIGEPGEPEPVPRYAHQLVYDDVNEVQYLPTPDQIVRKAKYLLRTQQFKELCQLPETSVLTSSTPAAVPIATTDRPQVGADPQQPVFLMDRGDCINQTSSSGQTKRAQGQLYSHSRARTESRAKRVRGPIQRGTVEHHEQSMRALKFLQTELSCVVDHTNKGESESFKALIRGLLVGAFSPPTASSSILSAGSQRTTTFNHGSGSGARNASMTGSHGSNAGNGAAPGCHRKTTVLLSESPISSPVLGTMASSLGSMMAPRPFLASSAAVRSSNGSFFEPNRNRPRTKGDNKAQSSEAGGAGLDEDSAMLDSSVASSSSVQETLTTEGLDRNGDRIRPQRPFPSIRRTHLEHHRARRRRRSHTATEQGSSSGSSPEEQESIGTVQSDQDMDEDGTFDECEDYEEGEDMEDEFRNEDYGDENDYNKDETGADEEDEEVVRLFYRDRTILYEKLLEYFAEDAKQPKGDLTDLVRVG</sequence>
<organism evidence="2 3">
    <name type="scientific">Lunasporangiospora selenospora</name>
    <dbReference type="NCBI Taxonomy" id="979761"/>
    <lineage>
        <taxon>Eukaryota</taxon>
        <taxon>Fungi</taxon>
        <taxon>Fungi incertae sedis</taxon>
        <taxon>Mucoromycota</taxon>
        <taxon>Mortierellomycotina</taxon>
        <taxon>Mortierellomycetes</taxon>
        <taxon>Mortierellales</taxon>
        <taxon>Mortierellaceae</taxon>
        <taxon>Lunasporangiospora</taxon>
    </lineage>
</organism>
<keyword evidence="3" id="KW-1185">Reference proteome</keyword>
<feature type="compositionally biased region" description="Low complexity" evidence="1">
    <location>
        <begin position="433"/>
        <end position="442"/>
    </location>
</feature>
<gene>
    <name evidence="2" type="ORF">BGW38_000326</name>
</gene>
<feature type="compositionally biased region" description="Polar residues" evidence="1">
    <location>
        <begin position="165"/>
        <end position="181"/>
    </location>
</feature>
<feature type="region of interest" description="Disordered" evidence="1">
    <location>
        <begin position="1"/>
        <end position="35"/>
    </location>
</feature>
<accession>A0A9P6FV88</accession>
<feature type="non-terminal residue" evidence="2">
    <location>
        <position position="1"/>
    </location>
</feature>
<feature type="region of interest" description="Disordered" evidence="1">
    <location>
        <begin position="165"/>
        <end position="194"/>
    </location>
</feature>